<evidence type="ECO:0000259" key="1">
    <source>
        <dbReference type="Pfam" id="PF20736"/>
    </source>
</evidence>
<dbReference type="PANTHER" id="PTHR31151">
    <property type="entry name" value="PROLINE-TRNA LIGASE (DUF1680)"/>
    <property type="match status" value="1"/>
</dbReference>
<dbReference type="InterPro" id="IPR049046">
    <property type="entry name" value="Beta-AFase-like_GH127_middle"/>
</dbReference>
<accession>A0ABU3GN83</accession>
<reference evidence="3" key="1">
    <citation type="submission" date="2023-07" db="EMBL/GenBank/DDBJ databases">
        <title>Functional and genomic diversity of the sorghum phyllosphere microbiome.</title>
        <authorList>
            <person name="Shade A."/>
        </authorList>
    </citation>
    <scope>NUCLEOTIDE SEQUENCE [LARGE SCALE GENOMIC DNA]</scope>
    <source>
        <strain evidence="3">SORGH_AS_0422</strain>
    </source>
</reference>
<keyword evidence="3" id="KW-1185">Reference proteome</keyword>
<evidence type="ECO:0000313" key="3">
    <source>
        <dbReference type="Proteomes" id="UP001258315"/>
    </source>
</evidence>
<name>A0ABU3GN83_9SPHI</name>
<evidence type="ECO:0000313" key="2">
    <source>
        <dbReference type="EMBL" id="MDT3401202.1"/>
    </source>
</evidence>
<comment type="caution">
    <text evidence="2">The sequence shown here is derived from an EMBL/GenBank/DDBJ whole genome shotgun (WGS) entry which is preliminary data.</text>
</comment>
<organism evidence="2 3">
    <name type="scientific">Mucilaginibacter terrae</name>
    <dbReference type="NCBI Taxonomy" id="1955052"/>
    <lineage>
        <taxon>Bacteria</taxon>
        <taxon>Pseudomonadati</taxon>
        <taxon>Bacteroidota</taxon>
        <taxon>Sphingobacteriia</taxon>
        <taxon>Sphingobacteriales</taxon>
        <taxon>Sphingobacteriaceae</taxon>
        <taxon>Mucilaginibacter</taxon>
    </lineage>
</organism>
<dbReference type="Proteomes" id="UP001258315">
    <property type="component" value="Unassembled WGS sequence"/>
</dbReference>
<dbReference type="EMBL" id="JAVLVU010000001">
    <property type="protein sequence ID" value="MDT3401202.1"/>
    <property type="molecule type" value="Genomic_DNA"/>
</dbReference>
<protein>
    <submittedName>
        <fullName evidence="2">DUF1680 family protein</fullName>
    </submittedName>
</protein>
<feature type="domain" description="Non-reducing end beta-L-arabinofuranosidase-like GH127 middle" evidence="1">
    <location>
        <begin position="1"/>
        <end position="59"/>
    </location>
</feature>
<dbReference type="Pfam" id="PF20736">
    <property type="entry name" value="Glyco_hydro127M"/>
    <property type="match status" value="1"/>
</dbReference>
<proteinExistence type="predicted"/>
<gene>
    <name evidence="2" type="ORF">QE417_000274</name>
</gene>
<sequence length="146" mass="17230">MTIKAKKRVRFKLNLLMPEWADGAEVYLNGIKEDRPILASTYFGIEREWKNTDRIKVVFSYNFRLKTMPDDKNVFAVYYGPTLLAFEHAAELIFRKQPLSVLKHISRVDADTFMLNDDGKKYIMRPFYLIDDQIYGVYATARDYKL</sequence>
<dbReference type="PANTHER" id="PTHR31151:SF0">
    <property type="entry name" value="PROLINE-TRNA LIGASE (DUF1680)"/>
    <property type="match status" value="1"/>
</dbReference>